<dbReference type="EMBL" id="QKWK01000014">
    <property type="protein sequence ID" value="TXT04807.1"/>
    <property type="molecule type" value="Genomic_DNA"/>
</dbReference>
<dbReference type="InterPro" id="IPR045010">
    <property type="entry name" value="MDR_fam"/>
</dbReference>
<sequence length="345" mass="36863">MSVPTTTRAIVLTAPVRGEVTDKTFELKTVPLPALADGQVLLRLKAFSHEPALRHWIDADTDPARLYVPPVLAGEVVRSPSIGEVVASKSDKWAVGAKVAALAGWAEYAVVDEAMYPAHTTPSELPDSNLHSLDVLGWVGLTAYFGLFKVARPIKAGSTVVVSGAAGGVGSVVVQIAKHVLGARVVGIAGGKAKCDWVRGLGADECVDYKSATFADDLKAALPDYADVFFDNVGGAVLDNMLALVKRHGQILMCGAMDQYNGGELKLRNWSQVLFNRIDIQGFLFLDYADSNAEAVENLAKWVAEGKINGPNAHTVVANKLEEVPATWKRLYSGDSRGKLISKLE</sequence>
<feature type="domain" description="Enoyl reductase (ER)" evidence="2">
    <location>
        <begin position="18"/>
        <end position="342"/>
    </location>
</feature>
<dbReference type="InterPro" id="IPR036291">
    <property type="entry name" value="NAD(P)-bd_dom_sf"/>
</dbReference>
<evidence type="ECO:0000313" key="3">
    <source>
        <dbReference type="EMBL" id="TXT04807.1"/>
    </source>
</evidence>
<reference evidence="3 4" key="1">
    <citation type="journal article" date="2019" name="PLoS Genet.">
        <title>Convergent evolution of linked mating-type loci in basidiomycete fungi.</title>
        <authorList>
            <person name="Sun S."/>
            <person name="Coelho M.A."/>
            <person name="Heitman J."/>
            <person name="Nowrousian M."/>
        </authorList>
    </citation>
    <scope>NUCLEOTIDE SEQUENCE [LARGE SCALE GENOMIC DNA]</scope>
    <source>
        <strain evidence="3 4">CBS 4282</strain>
    </source>
</reference>
<evidence type="ECO:0000313" key="4">
    <source>
        <dbReference type="Proteomes" id="UP000473826"/>
    </source>
</evidence>
<evidence type="ECO:0000259" key="2">
    <source>
        <dbReference type="SMART" id="SM00829"/>
    </source>
</evidence>
<dbReference type="InterPro" id="IPR041694">
    <property type="entry name" value="ADH_N_2"/>
</dbReference>
<keyword evidence="1" id="KW-0560">Oxidoreductase</keyword>
<keyword evidence="4" id="KW-1185">Reference proteome</keyword>
<proteinExistence type="predicted"/>
<dbReference type="PANTHER" id="PTHR43205:SF19">
    <property type="entry name" value="ENOYL REDUCTASE (ER) DOMAIN-CONTAINING PROTEIN"/>
    <property type="match status" value="1"/>
</dbReference>
<dbReference type="InterPro" id="IPR013149">
    <property type="entry name" value="ADH-like_C"/>
</dbReference>
<accession>A0A7D8ZGQ3</accession>
<dbReference type="PANTHER" id="PTHR43205">
    <property type="entry name" value="PROSTAGLANDIN REDUCTASE"/>
    <property type="match status" value="1"/>
</dbReference>
<dbReference type="Gene3D" id="3.40.50.720">
    <property type="entry name" value="NAD(P)-binding Rossmann-like Domain"/>
    <property type="match status" value="1"/>
</dbReference>
<comment type="caution">
    <text evidence="3">The sequence shown here is derived from an EMBL/GenBank/DDBJ whole genome shotgun (WGS) entry which is preliminary data.</text>
</comment>
<dbReference type="CDD" id="cd05288">
    <property type="entry name" value="PGDH"/>
    <property type="match status" value="1"/>
</dbReference>
<dbReference type="AlphaFoldDB" id="A0A7D8ZGQ3"/>
<dbReference type="Pfam" id="PF00107">
    <property type="entry name" value="ADH_zinc_N"/>
    <property type="match status" value="1"/>
</dbReference>
<name>A0A7D8ZGQ3_VANHU</name>
<dbReference type="InterPro" id="IPR020843">
    <property type="entry name" value="ER"/>
</dbReference>
<protein>
    <recommendedName>
        <fullName evidence="2">Enoyl reductase (ER) domain-containing protein</fullName>
    </recommendedName>
</protein>
<dbReference type="InterPro" id="IPR011032">
    <property type="entry name" value="GroES-like_sf"/>
</dbReference>
<dbReference type="SUPFAM" id="SSF51735">
    <property type="entry name" value="NAD(P)-binding Rossmann-fold domains"/>
    <property type="match status" value="1"/>
</dbReference>
<dbReference type="SMART" id="SM00829">
    <property type="entry name" value="PKS_ER"/>
    <property type="match status" value="1"/>
</dbReference>
<gene>
    <name evidence="3" type="ORF">VHUM_04075</name>
</gene>
<organism evidence="3 4">
    <name type="scientific">Vanrija humicola</name>
    <name type="common">Yeast</name>
    <name type="synonym">Cryptococcus humicola</name>
    <dbReference type="NCBI Taxonomy" id="5417"/>
    <lineage>
        <taxon>Eukaryota</taxon>
        <taxon>Fungi</taxon>
        <taxon>Dikarya</taxon>
        <taxon>Basidiomycota</taxon>
        <taxon>Agaricomycotina</taxon>
        <taxon>Tremellomycetes</taxon>
        <taxon>Trichosporonales</taxon>
        <taxon>Trichosporonaceae</taxon>
        <taxon>Vanrija</taxon>
    </lineage>
</organism>
<dbReference type="OrthoDB" id="809632at2759"/>
<dbReference type="Gene3D" id="3.90.180.10">
    <property type="entry name" value="Medium-chain alcohol dehydrogenases, catalytic domain"/>
    <property type="match status" value="1"/>
</dbReference>
<dbReference type="Pfam" id="PF16884">
    <property type="entry name" value="ADH_N_2"/>
    <property type="match status" value="1"/>
</dbReference>
<dbReference type="FunFam" id="3.40.50.720:FF:000121">
    <property type="entry name" value="Prostaglandin reductase 2"/>
    <property type="match status" value="1"/>
</dbReference>
<dbReference type="GO" id="GO:0016628">
    <property type="term" value="F:oxidoreductase activity, acting on the CH-CH group of donors, NAD or NADP as acceptor"/>
    <property type="evidence" value="ECO:0007669"/>
    <property type="project" value="InterPro"/>
</dbReference>
<dbReference type="SUPFAM" id="SSF50129">
    <property type="entry name" value="GroES-like"/>
    <property type="match status" value="1"/>
</dbReference>
<dbReference type="Proteomes" id="UP000473826">
    <property type="component" value="Unassembled WGS sequence"/>
</dbReference>
<evidence type="ECO:0000256" key="1">
    <source>
        <dbReference type="ARBA" id="ARBA00023002"/>
    </source>
</evidence>